<keyword evidence="3" id="KW-1185">Reference proteome</keyword>
<sequence length="367" mass="39032">MRMAYIARSVLPSEAANAVHVARMCAALAGEGADLRLFAHQGRPASDMAGLAQIYGLRHPFALRLYDMKHPLDRLGWRARALLQAWREGRRTVLTRDVPTAALATRWGFATVLELHHPPAPDSDKGRALALAQARGARLVAITAQLAAHLEAQLNLPAGAVAVLQDGADLAPEPAPPPPGRRLVAGYAGSLLPGKGVELIAALAPLVPEVAFVVLGGPETARRDWQARVSAPNLSFLPRVAPAEVARHIAGFDVALLPNARHVGTSGGGITDIGAWTSPLKAFEYMALGRAILASDLPNLREVFSDGRNALLCPPEDPEGWVAPLRALAVDAGLRTRLGDAARQDLATRYSWAARARAMLTLLAQRP</sequence>
<keyword evidence="2" id="KW-0808">Transferase</keyword>
<reference evidence="2 3" key="1">
    <citation type="submission" date="2016-10" db="EMBL/GenBank/DDBJ databases">
        <authorList>
            <person name="de Groot N.N."/>
        </authorList>
    </citation>
    <scope>NUCLEOTIDE SEQUENCE [LARGE SCALE GENOMIC DNA]</scope>
    <source>
        <strain evidence="2 3">DSM 26424</strain>
    </source>
</reference>
<evidence type="ECO:0000259" key="1">
    <source>
        <dbReference type="Pfam" id="PF13439"/>
    </source>
</evidence>
<dbReference type="STRING" id="555512.SAMN04487993_103128"/>
<dbReference type="Pfam" id="PF13692">
    <property type="entry name" value="Glyco_trans_1_4"/>
    <property type="match status" value="1"/>
</dbReference>
<gene>
    <name evidence="2" type="ORF">SAMN04487993_103128</name>
</gene>
<dbReference type="InterPro" id="IPR028098">
    <property type="entry name" value="Glyco_trans_4-like_N"/>
</dbReference>
<dbReference type="Gene3D" id="3.40.50.2000">
    <property type="entry name" value="Glycogen Phosphorylase B"/>
    <property type="match status" value="1"/>
</dbReference>
<dbReference type="PANTHER" id="PTHR12526">
    <property type="entry name" value="GLYCOSYLTRANSFERASE"/>
    <property type="match status" value="1"/>
</dbReference>
<organism evidence="2 3">
    <name type="scientific">Salipiger marinus</name>
    <dbReference type="NCBI Taxonomy" id="555512"/>
    <lineage>
        <taxon>Bacteria</taxon>
        <taxon>Pseudomonadati</taxon>
        <taxon>Pseudomonadota</taxon>
        <taxon>Alphaproteobacteria</taxon>
        <taxon>Rhodobacterales</taxon>
        <taxon>Roseobacteraceae</taxon>
        <taxon>Salipiger</taxon>
    </lineage>
</organism>
<dbReference type="AlphaFoldDB" id="A0A1G8TNU9"/>
<dbReference type="GO" id="GO:0016757">
    <property type="term" value="F:glycosyltransferase activity"/>
    <property type="evidence" value="ECO:0007669"/>
    <property type="project" value="TreeGrafter"/>
</dbReference>
<accession>A0A1G8TNU9</accession>
<dbReference type="Pfam" id="PF13439">
    <property type="entry name" value="Glyco_transf_4"/>
    <property type="match status" value="1"/>
</dbReference>
<dbReference type="SUPFAM" id="SSF53756">
    <property type="entry name" value="UDP-Glycosyltransferase/glycogen phosphorylase"/>
    <property type="match status" value="1"/>
</dbReference>
<dbReference type="RefSeq" id="WP_089851732.1">
    <property type="nucleotide sequence ID" value="NZ_FNEJ01000031.1"/>
</dbReference>
<dbReference type="PANTHER" id="PTHR12526:SF600">
    <property type="entry name" value="GLYCOSYL TRANSFERASE GROUP 1"/>
    <property type="match status" value="1"/>
</dbReference>
<dbReference type="Proteomes" id="UP000199093">
    <property type="component" value="Unassembled WGS sequence"/>
</dbReference>
<evidence type="ECO:0000313" key="2">
    <source>
        <dbReference type="EMBL" id="SDJ43208.1"/>
    </source>
</evidence>
<evidence type="ECO:0000313" key="3">
    <source>
        <dbReference type="Proteomes" id="UP000199093"/>
    </source>
</evidence>
<protein>
    <submittedName>
        <fullName evidence="2">Glycosyltransferase involved in cell wall bisynthesis</fullName>
    </submittedName>
</protein>
<dbReference type="CDD" id="cd03801">
    <property type="entry name" value="GT4_PimA-like"/>
    <property type="match status" value="1"/>
</dbReference>
<feature type="domain" description="Glycosyltransferase subfamily 4-like N-terminal" evidence="1">
    <location>
        <begin position="19"/>
        <end position="170"/>
    </location>
</feature>
<dbReference type="EMBL" id="FNEJ01000031">
    <property type="protein sequence ID" value="SDJ43208.1"/>
    <property type="molecule type" value="Genomic_DNA"/>
</dbReference>
<dbReference type="OrthoDB" id="9790710at2"/>
<proteinExistence type="predicted"/>
<name>A0A1G8TNU9_9RHOB</name>